<gene>
    <name evidence="3" type="ORF">CDAR_198501</name>
</gene>
<organism evidence="3 4">
    <name type="scientific">Caerostris darwini</name>
    <dbReference type="NCBI Taxonomy" id="1538125"/>
    <lineage>
        <taxon>Eukaryota</taxon>
        <taxon>Metazoa</taxon>
        <taxon>Ecdysozoa</taxon>
        <taxon>Arthropoda</taxon>
        <taxon>Chelicerata</taxon>
        <taxon>Arachnida</taxon>
        <taxon>Araneae</taxon>
        <taxon>Araneomorphae</taxon>
        <taxon>Entelegynae</taxon>
        <taxon>Araneoidea</taxon>
        <taxon>Araneidae</taxon>
        <taxon>Caerostris</taxon>
    </lineage>
</organism>
<dbReference type="EMBL" id="BPLQ01014084">
    <property type="protein sequence ID" value="GIY77195.1"/>
    <property type="molecule type" value="Genomic_DNA"/>
</dbReference>
<evidence type="ECO:0000256" key="2">
    <source>
        <dbReference type="SAM" id="Phobius"/>
    </source>
</evidence>
<keyword evidence="2" id="KW-0472">Membrane</keyword>
<evidence type="ECO:0000313" key="4">
    <source>
        <dbReference type="Proteomes" id="UP001054837"/>
    </source>
</evidence>
<keyword evidence="2" id="KW-1133">Transmembrane helix</keyword>
<proteinExistence type="predicted"/>
<keyword evidence="4" id="KW-1185">Reference proteome</keyword>
<comment type="caution">
    <text evidence="3">The sequence shown here is derived from an EMBL/GenBank/DDBJ whole genome shotgun (WGS) entry which is preliminary data.</text>
</comment>
<name>A0AAV4W546_9ARAC</name>
<evidence type="ECO:0000313" key="3">
    <source>
        <dbReference type="EMBL" id="GIY77195.1"/>
    </source>
</evidence>
<sequence>MAHLKNKKTKPIPLSLSSYPLTPIRRRLPYLAGTSLTQFMVRKILPFAFSLSESGEWVFEGVVGWFFTIIYPPTLFLLIPTSNPNPILPIYYPTTVQTFNTPNDSRVKYTKTTRPTSPPPPSHLEERELRVHPTHKLLLCIPHPSNRRESRSFSYPFIPFASHPQVNPGRFEVALGTARSVLTRSRQARASDWVGGTVHAEWAVGGAGSTLPFAR</sequence>
<dbReference type="AlphaFoldDB" id="A0AAV4W546"/>
<protein>
    <submittedName>
        <fullName evidence="3">Uncharacterized protein</fullName>
    </submittedName>
</protein>
<dbReference type="Proteomes" id="UP001054837">
    <property type="component" value="Unassembled WGS sequence"/>
</dbReference>
<reference evidence="3 4" key="1">
    <citation type="submission" date="2021-06" db="EMBL/GenBank/DDBJ databases">
        <title>Caerostris darwini draft genome.</title>
        <authorList>
            <person name="Kono N."/>
            <person name="Arakawa K."/>
        </authorList>
    </citation>
    <scope>NUCLEOTIDE SEQUENCE [LARGE SCALE GENOMIC DNA]</scope>
</reference>
<feature type="region of interest" description="Disordered" evidence="1">
    <location>
        <begin position="102"/>
        <end position="125"/>
    </location>
</feature>
<feature type="transmembrane region" description="Helical" evidence="2">
    <location>
        <begin position="57"/>
        <end position="79"/>
    </location>
</feature>
<keyword evidence="2" id="KW-0812">Transmembrane</keyword>
<evidence type="ECO:0000256" key="1">
    <source>
        <dbReference type="SAM" id="MobiDB-lite"/>
    </source>
</evidence>
<accession>A0AAV4W546</accession>